<name>A0ABX3NZZ0_9BACT</name>
<gene>
    <name evidence="1" type="ORF">A4D02_26220</name>
</gene>
<evidence type="ECO:0000313" key="1">
    <source>
        <dbReference type="EMBL" id="OQP51611.1"/>
    </source>
</evidence>
<sequence length="240" mass="27849">MQYFNPDMFDFGKVFDSIKHFYPIGVKKNESRLDFSYPGFKELESIIIDNIHSVKHFEDRWSVFIREIEAEFNKETIGTTYGQAPSFSAFVLLEKSTFDNLTRTKEVHFFVSLVGPYYTIIGLDSNTVKIEEKNYRSTNYLVVSPENEFAQIFRLLCDKIETRFEGFRFIPIDLCRQVIDGLNVRYSAENLNTVFHALFNDHIDLAVNSTIGNEYYKSEDWIKEGSVDISGGWTAYPPIG</sequence>
<protein>
    <submittedName>
        <fullName evidence="1">Uncharacterized protein</fullName>
    </submittedName>
</protein>
<proteinExistence type="predicted"/>
<accession>A0ABX3NZZ0</accession>
<comment type="caution">
    <text evidence="1">The sequence shown here is derived from an EMBL/GenBank/DDBJ whole genome shotgun (WGS) entry which is preliminary data.</text>
</comment>
<evidence type="ECO:0000313" key="2">
    <source>
        <dbReference type="Proteomes" id="UP000192277"/>
    </source>
</evidence>
<reference evidence="1 2" key="1">
    <citation type="submission" date="2016-04" db="EMBL/GenBank/DDBJ databases">
        <authorList>
            <person name="Chen L."/>
            <person name="Zhuang W."/>
            <person name="Wang G."/>
        </authorList>
    </citation>
    <scope>NUCLEOTIDE SEQUENCE [LARGE SCALE GENOMIC DNA]</scope>
    <source>
        <strain evidence="2">GR20</strain>
    </source>
</reference>
<organism evidence="1 2">
    <name type="scientific">Niastella koreensis</name>
    <dbReference type="NCBI Taxonomy" id="354356"/>
    <lineage>
        <taxon>Bacteria</taxon>
        <taxon>Pseudomonadati</taxon>
        <taxon>Bacteroidota</taxon>
        <taxon>Chitinophagia</taxon>
        <taxon>Chitinophagales</taxon>
        <taxon>Chitinophagaceae</taxon>
        <taxon>Niastella</taxon>
    </lineage>
</organism>
<dbReference type="EMBL" id="LWBO01000005">
    <property type="protein sequence ID" value="OQP51611.1"/>
    <property type="molecule type" value="Genomic_DNA"/>
</dbReference>
<dbReference type="Proteomes" id="UP000192277">
    <property type="component" value="Unassembled WGS sequence"/>
</dbReference>
<dbReference type="RefSeq" id="WP_014219683.1">
    <property type="nucleotide sequence ID" value="NZ_LWBO01000005.1"/>
</dbReference>
<keyword evidence="2" id="KW-1185">Reference proteome</keyword>